<dbReference type="SUPFAM" id="SSF53335">
    <property type="entry name" value="S-adenosyl-L-methionine-dependent methyltransferases"/>
    <property type="match status" value="1"/>
</dbReference>
<feature type="binding site" evidence="5">
    <location>
        <position position="119"/>
    </location>
    <ligand>
        <name>S-adenosyl-L-methionine</name>
        <dbReference type="ChEBI" id="CHEBI:59789"/>
    </ligand>
</feature>
<dbReference type="InterPro" id="IPR029063">
    <property type="entry name" value="SAM-dependent_MTases_sf"/>
</dbReference>
<evidence type="ECO:0000259" key="6">
    <source>
        <dbReference type="PROSITE" id="PS51686"/>
    </source>
</evidence>
<protein>
    <submittedName>
        <fullName evidence="7">16S rRNA (Cytosine(967)-C(5))-methyltransferase RsmB</fullName>
    </submittedName>
</protein>
<keyword evidence="3 5" id="KW-0949">S-adenosyl-L-methionine</keyword>
<dbReference type="GO" id="GO:0001510">
    <property type="term" value="P:RNA methylation"/>
    <property type="evidence" value="ECO:0007669"/>
    <property type="project" value="InterPro"/>
</dbReference>
<feature type="non-terminal residue" evidence="7">
    <location>
        <position position="1"/>
    </location>
</feature>
<sequence length="226" mass="25170">PLVEDFLILETTHPVMRLEEFQQGLFTIQDSASGLAVARLLEKGQPQAILDACAAPGRKTGYLRELAPKTTLVAGDTKASRLLKAKKELGRLGHQAHLIVMDATAPPFKRESFTHILVDAPCSGSGTLWSHPERRWFRKGEDLETLSQTQKAILFALFPLLKHGGRLLYATCSLWREESEEVTQALLETHPQARLLSQERLAPHTHGTTGFYLAIIERGRGTESRK</sequence>
<feature type="domain" description="SAM-dependent MTase RsmB/NOP-type" evidence="6">
    <location>
        <begin position="1"/>
        <end position="226"/>
    </location>
</feature>
<keyword evidence="2 5" id="KW-0808">Transferase</keyword>
<evidence type="ECO:0000256" key="3">
    <source>
        <dbReference type="ARBA" id="ARBA00022691"/>
    </source>
</evidence>
<reference evidence="7" key="1">
    <citation type="journal article" date="2020" name="mSystems">
        <title>Genome- and Community-Level Interaction Insights into Carbon Utilization and Element Cycling Functions of Hydrothermarchaeota in Hydrothermal Sediment.</title>
        <authorList>
            <person name="Zhou Z."/>
            <person name="Liu Y."/>
            <person name="Xu W."/>
            <person name="Pan J."/>
            <person name="Luo Z.H."/>
            <person name="Li M."/>
        </authorList>
    </citation>
    <scope>NUCLEOTIDE SEQUENCE [LARGE SCALE GENOMIC DNA]</scope>
    <source>
        <strain evidence="7">HyVt-115</strain>
    </source>
</reference>
<dbReference type="Pfam" id="PF01189">
    <property type="entry name" value="Methyltr_RsmB-F"/>
    <property type="match status" value="1"/>
</dbReference>
<organism evidence="7">
    <name type="scientific">Thermosulfidibacter takaii</name>
    <dbReference type="NCBI Taxonomy" id="412593"/>
    <lineage>
        <taxon>Bacteria</taxon>
        <taxon>Pseudomonadati</taxon>
        <taxon>Thermosulfidibacterota</taxon>
        <taxon>Thermosulfidibacteria</taxon>
        <taxon>Thermosulfidibacterales</taxon>
        <taxon>Thermosulfidibacteraceae</taxon>
    </lineage>
</organism>
<feature type="active site" description="Nucleophile" evidence="5">
    <location>
        <position position="172"/>
    </location>
</feature>
<comment type="caution">
    <text evidence="7">The sequence shown here is derived from an EMBL/GenBank/DDBJ whole genome shotgun (WGS) entry which is preliminary data.</text>
</comment>
<proteinExistence type="inferred from homology"/>
<keyword evidence="1 5" id="KW-0489">Methyltransferase</keyword>
<feature type="binding site" evidence="5">
    <location>
        <position position="76"/>
    </location>
    <ligand>
        <name>S-adenosyl-L-methionine</name>
        <dbReference type="ChEBI" id="CHEBI:59789"/>
    </ligand>
</feature>
<dbReference type="PANTHER" id="PTHR22807">
    <property type="entry name" value="NOP2 YEAST -RELATED NOL1/NOP2/FMU SUN DOMAIN-CONTAINING"/>
    <property type="match status" value="1"/>
</dbReference>
<evidence type="ECO:0000256" key="5">
    <source>
        <dbReference type="PROSITE-ProRule" id="PRU01023"/>
    </source>
</evidence>
<dbReference type="GO" id="GO:0008173">
    <property type="term" value="F:RNA methyltransferase activity"/>
    <property type="evidence" value="ECO:0007669"/>
    <property type="project" value="InterPro"/>
</dbReference>
<evidence type="ECO:0000256" key="2">
    <source>
        <dbReference type="ARBA" id="ARBA00022679"/>
    </source>
</evidence>
<dbReference type="PROSITE" id="PS51686">
    <property type="entry name" value="SAM_MT_RSMB_NOP"/>
    <property type="match status" value="1"/>
</dbReference>
<dbReference type="AlphaFoldDB" id="A0A7C0U5K0"/>
<dbReference type="InterPro" id="IPR001678">
    <property type="entry name" value="MeTrfase_RsmB-F_NOP2_dom"/>
</dbReference>
<evidence type="ECO:0000256" key="1">
    <source>
        <dbReference type="ARBA" id="ARBA00022603"/>
    </source>
</evidence>
<accession>A0A7C0U5K0</accession>
<dbReference type="PANTHER" id="PTHR22807:SF53">
    <property type="entry name" value="RIBOSOMAL RNA SMALL SUBUNIT METHYLTRANSFERASE B-RELATED"/>
    <property type="match status" value="1"/>
</dbReference>
<evidence type="ECO:0000313" key="7">
    <source>
        <dbReference type="EMBL" id="HDD52652.1"/>
    </source>
</evidence>
<dbReference type="GO" id="GO:0003723">
    <property type="term" value="F:RNA binding"/>
    <property type="evidence" value="ECO:0007669"/>
    <property type="project" value="UniProtKB-UniRule"/>
</dbReference>
<dbReference type="Proteomes" id="UP000885690">
    <property type="component" value="Unassembled WGS sequence"/>
</dbReference>
<feature type="binding site" evidence="5">
    <location>
        <position position="102"/>
    </location>
    <ligand>
        <name>S-adenosyl-L-methionine</name>
        <dbReference type="ChEBI" id="CHEBI:59789"/>
    </ligand>
</feature>
<dbReference type="EMBL" id="DQWS01000045">
    <property type="protein sequence ID" value="HDD52652.1"/>
    <property type="molecule type" value="Genomic_DNA"/>
</dbReference>
<evidence type="ECO:0000256" key="4">
    <source>
        <dbReference type="ARBA" id="ARBA00022884"/>
    </source>
</evidence>
<comment type="caution">
    <text evidence="5">Lacks conserved residue(s) required for the propagation of feature annotation.</text>
</comment>
<dbReference type="PRINTS" id="PR02008">
    <property type="entry name" value="RCMTFAMILY"/>
</dbReference>
<comment type="similarity">
    <text evidence="5">Belongs to the class I-like SAM-binding methyltransferase superfamily. RsmB/NOP family.</text>
</comment>
<name>A0A7C0U5K0_9BACT</name>
<keyword evidence="4 5" id="KW-0694">RNA-binding</keyword>
<gene>
    <name evidence="7" type="ORF">ENF32_01110</name>
</gene>
<dbReference type="Gene3D" id="3.40.50.150">
    <property type="entry name" value="Vaccinia Virus protein VP39"/>
    <property type="match status" value="1"/>
</dbReference>
<dbReference type="InterPro" id="IPR023267">
    <property type="entry name" value="RCMT"/>
</dbReference>
<dbReference type="CDD" id="cd02440">
    <property type="entry name" value="AdoMet_MTases"/>
    <property type="match status" value="1"/>
</dbReference>
<dbReference type="InterPro" id="IPR049560">
    <property type="entry name" value="MeTrfase_RsmB-F_NOP2_cat"/>
</dbReference>